<dbReference type="EMBL" id="ML738739">
    <property type="protein sequence ID" value="KAE8156975.1"/>
    <property type="molecule type" value="Genomic_DNA"/>
</dbReference>
<proteinExistence type="predicted"/>
<dbReference type="Proteomes" id="UP000326950">
    <property type="component" value="Unassembled WGS sequence"/>
</dbReference>
<name>A0A5N6UEC6_ASPTM</name>
<evidence type="ECO:0000313" key="2">
    <source>
        <dbReference type="Proteomes" id="UP000326950"/>
    </source>
</evidence>
<keyword evidence="2" id="KW-1185">Reference proteome</keyword>
<dbReference type="OrthoDB" id="10599617at2759"/>
<organism evidence="1 2">
    <name type="scientific">Aspergillus tamarii</name>
    <dbReference type="NCBI Taxonomy" id="41984"/>
    <lineage>
        <taxon>Eukaryota</taxon>
        <taxon>Fungi</taxon>
        <taxon>Dikarya</taxon>
        <taxon>Ascomycota</taxon>
        <taxon>Pezizomycotina</taxon>
        <taxon>Eurotiomycetes</taxon>
        <taxon>Eurotiomycetidae</taxon>
        <taxon>Eurotiales</taxon>
        <taxon>Aspergillaceae</taxon>
        <taxon>Aspergillus</taxon>
        <taxon>Aspergillus subgen. Circumdati</taxon>
    </lineage>
</organism>
<gene>
    <name evidence="1" type="ORF">BDV40DRAFT_63000</name>
</gene>
<protein>
    <submittedName>
        <fullName evidence="1">Uncharacterized protein</fullName>
    </submittedName>
</protein>
<reference evidence="1 2" key="1">
    <citation type="submission" date="2019-04" db="EMBL/GenBank/DDBJ databases">
        <title>Friends and foes A comparative genomics study of 23 Aspergillus species from section Flavi.</title>
        <authorList>
            <consortium name="DOE Joint Genome Institute"/>
            <person name="Kjaerbolling I."/>
            <person name="Vesth T."/>
            <person name="Frisvad J.C."/>
            <person name="Nybo J.L."/>
            <person name="Theobald S."/>
            <person name="Kildgaard S."/>
            <person name="Isbrandt T."/>
            <person name="Kuo A."/>
            <person name="Sato A."/>
            <person name="Lyhne E.K."/>
            <person name="Kogle M.E."/>
            <person name="Wiebenga A."/>
            <person name="Kun R.S."/>
            <person name="Lubbers R.J."/>
            <person name="Makela M.R."/>
            <person name="Barry K."/>
            <person name="Chovatia M."/>
            <person name="Clum A."/>
            <person name="Daum C."/>
            <person name="Haridas S."/>
            <person name="He G."/>
            <person name="LaButti K."/>
            <person name="Lipzen A."/>
            <person name="Mondo S."/>
            <person name="Riley R."/>
            <person name="Salamov A."/>
            <person name="Simmons B.A."/>
            <person name="Magnuson J.K."/>
            <person name="Henrissat B."/>
            <person name="Mortensen U.H."/>
            <person name="Larsen T.O."/>
            <person name="Devries R.P."/>
            <person name="Grigoriev I.V."/>
            <person name="Machida M."/>
            <person name="Baker S.E."/>
            <person name="Andersen M.R."/>
        </authorList>
    </citation>
    <scope>NUCLEOTIDE SEQUENCE [LARGE SCALE GENOMIC DNA]</scope>
    <source>
        <strain evidence="1 2">CBS 117626</strain>
    </source>
</reference>
<evidence type="ECO:0000313" key="1">
    <source>
        <dbReference type="EMBL" id="KAE8156975.1"/>
    </source>
</evidence>
<sequence length="123" mass="13586">MRISHCSDPVLYVMKDLVSLAAWDMIWMRNARFYFLFVAASVQDSLIDGAMAGPRALLLCPGHPLSGTGYRTGHLLGQIEGVLIAALRVTLPLRSQVFLATQTTSVSTEQWRLDYSLARDGCL</sequence>
<accession>A0A5N6UEC6</accession>
<dbReference type="AlphaFoldDB" id="A0A5N6UEC6"/>